<reference evidence="2" key="1">
    <citation type="journal article" date="2019" name="Nat. Commun.">
        <title>Expansion of phycobilisome linker gene families in mesophilic red algae.</title>
        <authorList>
            <person name="Lee J."/>
            <person name="Kim D."/>
            <person name="Bhattacharya D."/>
            <person name="Yoon H.S."/>
        </authorList>
    </citation>
    <scope>NUCLEOTIDE SEQUENCE [LARGE SCALE GENOMIC DNA]</scope>
    <source>
        <strain evidence="2">CCMP 1328</strain>
    </source>
</reference>
<gene>
    <name evidence="1" type="ORF">FVE85_4777</name>
</gene>
<proteinExistence type="predicted"/>
<organism evidence="1 2">
    <name type="scientific">Porphyridium purpureum</name>
    <name type="common">Red alga</name>
    <name type="synonym">Porphyridium cruentum</name>
    <dbReference type="NCBI Taxonomy" id="35688"/>
    <lineage>
        <taxon>Eukaryota</taxon>
        <taxon>Rhodophyta</taxon>
        <taxon>Bangiophyceae</taxon>
        <taxon>Porphyridiales</taxon>
        <taxon>Porphyridiaceae</taxon>
        <taxon>Porphyridium</taxon>
    </lineage>
</organism>
<dbReference type="Proteomes" id="UP000324585">
    <property type="component" value="Unassembled WGS sequence"/>
</dbReference>
<evidence type="ECO:0000313" key="2">
    <source>
        <dbReference type="Proteomes" id="UP000324585"/>
    </source>
</evidence>
<protein>
    <submittedName>
        <fullName evidence="1">Uncharacterized protein</fullName>
    </submittedName>
</protein>
<name>A0A5J4YRW2_PORPP</name>
<dbReference type="EMBL" id="VRMN01000006">
    <property type="protein sequence ID" value="KAA8493640.1"/>
    <property type="molecule type" value="Genomic_DNA"/>
</dbReference>
<evidence type="ECO:0000313" key="1">
    <source>
        <dbReference type="EMBL" id="KAA8493640.1"/>
    </source>
</evidence>
<comment type="caution">
    <text evidence="1">The sequence shown here is derived from an EMBL/GenBank/DDBJ whole genome shotgun (WGS) entry which is preliminary data.</text>
</comment>
<dbReference type="AlphaFoldDB" id="A0A5J4YRW2"/>
<keyword evidence="2" id="KW-1185">Reference proteome</keyword>
<accession>A0A5J4YRW2</accession>
<sequence>MAGPEHAAGMELFDFQQLTQERTRTALERARPRRVCHLVFASWDENWALVLTSRSELLAFDFRDTLLAGGDSSEALELDRIARHRIQVDVLEQQEHQSGSAPRSLVFGRLLSLAQRTNVLGSDRLCVITDYSITHLDWDTHGFHNLDTSATTAHAPWSPEQISQARGESFRIALAIQDRTKQRCIGVATLTPDNCLRVPERNAPAEARLTLGSVLLQAENSEWCDSPIGGGEVFTCVVHGPERGYFVGTSLGRVLHADLTTESRILRPLFHINEAEPQPVTDLALDTSESFLYVIVAGTSLYAYQFAAATLFRRDFLGALTSLYFPSVEAQSLIVLRTEGDQVLLADIDHAGFPRMDVARRLDFTYVRSVALNCTGRMLALAGPHPRCKEKRDAISLYGSQSLRWWSCCAPILL</sequence>